<accession>A0A0M9DC90</accession>
<dbReference type="PATRIC" id="fig|148814.15.peg.1375"/>
<dbReference type="Gene3D" id="3.40.630.40">
    <property type="entry name" value="Zn-dependent exopeptidases"/>
    <property type="match status" value="1"/>
</dbReference>
<dbReference type="SUPFAM" id="SSF50044">
    <property type="entry name" value="SH3-domain"/>
    <property type="match status" value="1"/>
</dbReference>
<dbReference type="GO" id="GO:0008745">
    <property type="term" value="F:N-acetylmuramoyl-L-alanine amidase activity"/>
    <property type="evidence" value="ECO:0007669"/>
    <property type="project" value="InterPro"/>
</dbReference>
<dbReference type="Pfam" id="PF08239">
    <property type="entry name" value="SH3_3"/>
    <property type="match status" value="1"/>
</dbReference>
<evidence type="ECO:0000256" key="2">
    <source>
        <dbReference type="ARBA" id="ARBA00023316"/>
    </source>
</evidence>
<dbReference type="PANTHER" id="PTHR30404">
    <property type="entry name" value="N-ACETYLMURAMOYL-L-ALANINE AMIDASE"/>
    <property type="match status" value="1"/>
</dbReference>
<sequence length="287" mass="32764">MVNRFITRFRETPNNKLIYRGVVTFILLVILIIELARFLSLPKVDATTLYLREQPNDESKVVETIPHGRHLSIIKSKNNWWYTKYNGQKGWVPSWLVGVDDYDVKTGDKLAQKTIIIDPGHGGGDSGTLSANQKYMEKTYTLQTAKKVAAELRKRHVNVVMTRTDDTYVTLKKRTDMASDYHADLFVSFHFNSDNGYGRANGYGIYNYHKNAVKVADQVADGLDNLPVSNRGVSFGDYYVLRENKRPAILCEMGFMDSSHDLPYIQSSTYQEHVAKDVAKSLDKYFN</sequence>
<dbReference type="AlphaFoldDB" id="A0A0M9DC90"/>
<dbReference type="InterPro" id="IPR036028">
    <property type="entry name" value="SH3-like_dom_sf"/>
</dbReference>
<dbReference type="Gene3D" id="2.30.30.40">
    <property type="entry name" value="SH3 Domains"/>
    <property type="match status" value="1"/>
</dbReference>
<organism evidence="3 4">
    <name type="scientific">Apilactobacillus kunkeei</name>
    <dbReference type="NCBI Taxonomy" id="148814"/>
    <lineage>
        <taxon>Bacteria</taxon>
        <taxon>Bacillati</taxon>
        <taxon>Bacillota</taxon>
        <taxon>Bacilli</taxon>
        <taxon>Lactobacillales</taxon>
        <taxon>Lactobacillaceae</taxon>
        <taxon>Apilactobacillus</taxon>
    </lineage>
</organism>
<protein>
    <submittedName>
        <fullName evidence="3">N-acetylmuramoyl-L-alanine amidase</fullName>
    </submittedName>
</protein>
<dbReference type="Pfam" id="PF01520">
    <property type="entry name" value="Amidase_3"/>
    <property type="match status" value="1"/>
</dbReference>
<gene>
    <name evidence="3" type="ORF">RZ71_04230</name>
</gene>
<dbReference type="CDD" id="cd02696">
    <property type="entry name" value="MurNAc-LAA"/>
    <property type="match status" value="1"/>
</dbReference>
<evidence type="ECO:0000313" key="4">
    <source>
        <dbReference type="Proteomes" id="UP000037778"/>
    </source>
</evidence>
<dbReference type="InterPro" id="IPR002508">
    <property type="entry name" value="MurNAc-LAA_cat"/>
</dbReference>
<dbReference type="GO" id="GO:0071555">
    <property type="term" value="P:cell wall organization"/>
    <property type="evidence" value="ECO:0007669"/>
    <property type="project" value="UniProtKB-KW"/>
</dbReference>
<keyword evidence="4" id="KW-1185">Reference proteome</keyword>
<keyword evidence="2" id="KW-0961">Cell wall biogenesis/degradation</keyword>
<dbReference type="GO" id="GO:0009253">
    <property type="term" value="P:peptidoglycan catabolic process"/>
    <property type="evidence" value="ECO:0007669"/>
    <property type="project" value="InterPro"/>
</dbReference>
<dbReference type="RefSeq" id="WP_080998158.1">
    <property type="nucleotide sequence ID" value="NZ_JXCY01000007.1"/>
</dbReference>
<reference evidence="3 4" key="1">
    <citation type="journal article" date="2015" name="Genome Biol. Evol.">
        <title>Functionally Structured Genomes in Lactobacillus kunkeei Colonizing the Honey Crop and Food Products of Honeybees and Stingless Bees.</title>
        <authorList>
            <person name="Tamarit D."/>
            <person name="Ellegaard K.M."/>
            <person name="Wikander J."/>
            <person name="Olofsson T."/>
            <person name="Vasquez A."/>
            <person name="Andersson S.G."/>
        </authorList>
    </citation>
    <scope>NUCLEOTIDE SEQUENCE [LARGE SCALE GENOMIC DNA]</scope>
    <source>
        <strain evidence="3 4">LAko</strain>
    </source>
</reference>
<dbReference type="PROSITE" id="PS51781">
    <property type="entry name" value="SH3B"/>
    <property type="match status" value="1"/>
</dbReference>
<name>A0A0M9DC90_9LACO</name>
<dbReference type="SUPFAM" id="SSF53187">
    <property type="entry name" value="Zn-dependent exopeptidases"/>
    <property type="match status" value="1"/>
</dbReference>
<dbReference type="SMART" id="SM00646">
    <property type="entry name" value="Ami_3"/>
    <property type="match status" value="1"/>
</dbReference>
<dbReference type="GO" id="GO:0030288">
    <property type="term" value="C:outer membrane-bounded periplasmic space"/>
    <property type="evidence" value="ECO:0007669"/>
    <property type="project" value="TreeGrafter"/>
</dbReference>
<evidence type="ECO:0000313" key="3">
    <source>
        <dbReference type="EMBL" id="KOY75990.1"/>
    </source>
</evidence>
<dbReference type="PANTHER" id="PTHR30404:SF0">
    <property type="entry name" value="N-ACETYLMURAMOYL-L-ALANINE AMIDASE AMIC"/>
    <property type="match status" value="1"/>
</dbReference>
<proteinExistence type="predicted"/>
<comment type="caution">
    <text evidence="3">The sequence shown here is derived from an EMBL/GenBank/DDBJ whole genome shotgun (WGS) entry which is preliminary data.</text>
</comment>
<evidence type="ECO:0000256" key="1">
    <source>
        <dbReference type="ARBA" id="ARBA00022801"/>
    </source>
</evidence>
<dbReference type="InterPro" id="IPR003646">
    <property type="entry name" value="SH3-like_bac-type"/>
</dbReference>
<dbReference type="InterPro" id="IPR050695">
    <property type="entry name" value="N-acetylmuramoyl_amidase_3"/>
</dbReference>
<dbReference type="EMBL" id="JXCY01000007">
    <property type="protein sequence ID" value="KOY75990.1"/>
    <property type="molecule type" value="Genomic_DNA"/>
</dbReference>
<keyword evidence="1" id="KW-0378">Hydrolase</keyword>
<dbReference type="Proteomes" id="UP000037778">
    <property type="component" value="Unassembled WGS sequence"/>
</dbReference>